<dbReference type="Gene3D" id="3.30.1330.80">
    <property type="entry name" value="Hypothetical protein, similar to alpha- acetolactate decarboxylase, domain 2"/>
    <property type="match status" value="1"/>
</dbReference>
<organism evidence="1 2">
    <name type="scientific">Clostridium aceticum</name>
    <dbReference type="NCBI Taxonomy" id="84022"/>
    <lineage>
        <taxon>Bacteria</taxon>
        <taxon>Bacillati</taxon>
        <taxon>Bacillota</taxon>
        <taxon>Clostridia</taxon>
        <taxon>Eubacteriales</taxon>
        <taxon>Clostridiaceae</taxon>
        <taxon>Clostridium</taxon>
    </lineage>
</organism>
<dbReference type="InterPro" id="IPR005175">
    <property type="entry name" value="PPC_dom"/>
</dbReference>
<dbReference type="KEGG" id="cace:CACET_c14110"/>
<dbReference type="PANTHER" id="PTHR34988">
    <property type="entry name" value="PROTEIN, PUTATIVE-RELATED"/>
    <property type="match status" value="1"/>
</dbReference>
<gene>
    <name evidence="1" type="ORF">CACET_c14110</name>
</gene>
<dbReference type="PATRIC" id="fig|84022.5.peg.2871"/>
<accession>A0A0D8ICH5</accession>
<proteinExistence type="predicted"/>
<name>A0A0D8ICH5_9CLOT</name>
<evidence type="ECO:0000313" key="1">
    <source>
        <dbReference type="EMBL" id="AKL94876.1"/>
    </source>
</evidence>
<keyword evidence="2" id="KW-1185">Reference proteome</keyword>
<protein>
    <submittedName>
        <fullName evidence="1">DNA-binding protein</fullName>
    </submittedName>
</protein>
<dbReference type="Pfam" id="PF03479">
    <property type="entry name" value="PCC"/>
    <property type="match status" value="1"/>
</dbReference>
<evidence type="ECO:0000313" key="2">
    <source>
        <dbReference type="Proteomes" id="UP000035704"/>
    </source>
</evidence>
<dbReference type="RefSeq" id="WP_044823652.1">
    <property type="nucleotide sequence ID" value="NZ_CP009687.1"/>
</dbReference>
<dbReference type="STRING" id="84022.CACET_c14110"/>
<dbReference type="AlphaFoldDB" id="A0A0D8ICH5"/>
<dbReference type="Proteomes" id="UP000035704">
    <property type="component" value="Chromosome"/>
</dbReference>
<reference evidence="1 2" key="1">
    <citation type="submission" date="2014-10" db="EMBL/GenBank/DDBJ databases">
        <title>Genome sequence of Clostridium aceticum DSM 1496.</title>
        <authorList>
            <person name="Poehlein A."/>
            <person name="Schiel-Bengelsdorf B."/>
            <person name="Gottschalk G."/>
            <person name="Duerre P."/>
            <person name="Daniel R."/>
        </authorList>
    </citation>
    <scope>NUCLEOTIDE SEQUENCE [LARGE SCALE GENOMIC DNA]</scope>
    <source>
        <strain evidence="1 2">DSM 1496</strain>
    </source>
</reference>
<dbReference type="EMBL" id="CP009687">
    <property type="protein sequence ID" value="AKL94876.1"/>
    <property type="molecule type" value="Genomic_DNA"/>
</dbReference>
<dbReference type="CDD" id="cd11378">
    <property type="entry name" value="DUF296"/>
    <property type="match status" value="1"/>
</dbReference>
<dbReference type="GO" id="GO:0003677">
    <property type="term" value="F:DNA binding"/>
    <property type="evidence" value="ECO:0007669"/>
    <property type="project" value="UniProtKB-KW"/>
</dbReference>
<dbReference type="OrthoDB" id="9798999at2"/>
<dbReference type="PANTHER" id="PTHR34988:SF1">
    <property type="entry name" value="DNA-BINDING PROTEIN"/>
    <property type="match status" value="1"/>
</dbReference>
<sequence>MKCSQASIGRVFILRLEHGDQLPDTIEAFALQHKIQSATVFFLGGAEKDSKVVVGPEEGGAEKIVATLTNLSGVSESVGVGTLFVNQEKIPKLHLHAAFGRGRDTVTGCTREGVKIWHIGEVIILELINHSAERKIDPRTGFELLEV</sequence>
<keyword evidence="1" id="KW-0238">DNA-binding</keyword>
<dbReference type="SUPFAM" id="SSF117856">
    <property type="entry name" value="AF0104/ALDC/Ptd012-like"/>
    <property type="match status" value="1"/>
</dbReference>
<dbReference type="PROSITE" id="PS51742">
    <property type="entry name" value="PPC"/>
    <property type="match status" value="1"/>
</dbReference>